<dbReference type="SUPFAM" id="SSF56601">
    <property type="entry name" value="beta-lactamase/transpeptidase-like"/>
    <property type="match status" value="1"/>
</dbReference>
<name>A0ABT9QKZ1_9ACTN</name>
<comment type="caution">
    <text evidence="1">The sequence shown here is derived from an EMBL/GenBank/DDBJ whole genome shotgun (WGS) entry which is preliminary data.</text>
</comment>
<dbReference type="RefSeq" id="WP_307564516.1">
    <property type="nucleotide sequence ID" value="NZ_JAUSQU010000001.1"/>
</dbReference>
<reference evidence="1 2" key="1">
    <citation type="submission" date="2023-07" db="EMBL/GenBank/DDBJ databases">
        <title>Sequencing the genomes of 1000 actinobacteria strains.</title>
        <authorList>
            <person name="Klenk H.-P."/>
        </authorList>
    </citation>
    <scope>NUCLEOTIDE SEQUENCE [LARGE SCALE GENOMIC DNA]</scope>
    <source>
        <strain evidence="1 2">DSM 46740</strain>
    </source>
</reference>
<dbReference type="InterPro" id="IPR012338">
    <property type="entry name" value="Beta-lactam/transpept-like"/>
</dbReference>
<dbReference type="Proteomes" id="UP001225356">
    <property type="component" value="Unassembled WGS sequence"/>
</dbReference>
<organism evidence="1 2">
    <name type="scientific">Streptosporangium lutulentum</name>
    <dbReference type="NCBI Taxonomy" id="1461250"/>
    <lineage>
        <taxon>Bacteria</taxon>
        <taxon>Bacillati</taxon>
        <taxon>Actinomycetota</taxon>
        <taxon>Actinomycetes</taxon>
        <taxon>Streptosporangiales</taxon>
        <taxon>Streptosporangiaceae</taxon>
        <taxon>Streptosporangium</taxon>
    </lineage>
</organism>
<dbReference type="Gene3D" id="3.40.710.10">
    <property type="entry name" value="DD-peptidase/beta-lactamase superfamily"/>
    <property type="match status" value="1"/>
</dbReference>
<keyword evidence="2" id="KW-1185">Reference proteome</keyword>
<sequence>MLLNHGTHGGERILSRPAVELMTTNRLTPEQQAARHAMAVDNVHVSFGQG</sequence>
<dbReference type="EMBL" id="JAUSQU010000001">
    <property type="protein sequence ID" value="MDP9847427.1"/>
    <property type="molecule type" value="Genomic_DNA"/>
</dbReference>
<gene>
    <name evidence="1" type="ORF">J2853_006638</name>
</gene>
<accession>A0ABT9QKZ1</accession>
<evidence type="ECO:0000313" key="2">
    <source>
        <dbReference type="Proteomes" id="UP001225356"/>
    </source>
</evidence>
<evidence type="ECO:0000313" key="1">
    <source>
        <dbReference type="EMBL" id="MDP9847427.1"/>
    </source>
</evidence>
<proteinExistence type="predicted"/>
<protein>
    <submittedName>
        <fullName evidence="1">Uncharacterized protein</fullName>
    </submittedName>
</protein>